<dbReference type="PIRSF" id="PIRSF017082">
    <property type="entry name" value="YflP"/>
    <property type="match status" value="1"/>
</dbReference>
<dbReference type="EMBL" id="JAGIZA010000020">
    <property type="protein sequence ID" value="MBP0495707.1"/>
    <property type="molecule type" value="Genomic_DNA"/>
</dbReference>
<dbReference type="Pfam" id="PF03401">
    <property type="entry name" value="TctC"/>
    <property type="match status" value="1"/>
</dbReference>
<dbReference type="PANTHER" id="PTHR42928">
    <property type="entry name" value="TRICARBOXYLATE-BINDING PROTEIN"/>
    <property type="match status" value="1"/>
</dbReference>
<evidence type="ECO:0000256" key="1">
    <source>
        <dbReference type="ARBA" id="ARBA00006987"/>
    </source>
</evidence>
<accession>A0A940N2T9</accession>
<protein>
    <submittedName>
        <fullName evidence="2">Tripartite tricarboxylate transporter substrate binding protein</fullName>
    </submittedName>
</protein>
<dbReference type="Proteomes" id="UP000677537">
    <property type="component" value="Unassembled WGS sequence"/>
</dbReference>
<dbReference type="CDD" id="cd07012">
    <property type="entry name" value="PBP2_Bug_TTT"/>
    <property type="match status" value="1"/>
</dbReference>
<comment type="similarity">
    <text evidence="1">Belongs to the UPF0065 (bug) family.</text>
</comment>
<gene>
    <name evidence="2" type="ORF">J5Y10_23185</name>
</gene>
<name>A0A940N2T9_9PROT</name>
<reference evidence="2" key="1">
    <citation type="submission" date="2021-03" db="EMBL/GenBank/DDBJ databases">
        <authorList>
            <person name="So Y."/>
        </authorList>
    </citation>
    <scope>NUCLEOTIDE SEQUENCE</scope>
    <source>
        <strain evidence="2">SG15</strain>
    </source>
</reference>
<keyword evidence="3" id="KW-1185">Reference proteome</keyword>
<comment type="caution">
    <text evidence="2">The sequence shown here is derived from an EMBL/GenBank/DDBJ whole genome shotgun (WGS) entry which is preliminary data.</text>
</comment>
<dbReference type="AlphaFoldDB" id="A0A940N2T9"/>
<proteinExistence type="inferred from homology"/>
<sequence>MSPTYAQTFPSRALKLIVPFPPGAGTDATARIVAQKLSEELHQPVVVENINGANGLLGTKAMATAAPDGYTIGIAAPGPMAIAQFMFPDMPYDPERDFVPVIGVNEGRLALAVANHMEARSVAELIELIRRNPGKFNAANPTTGSVHHLLAETFKLEEHLQFELIPYRGGAAAMNDLVGGHVDLMFNGVSTVEPLEKDGKLRTLMVVGTTRHALLPLVPCSAELGKAYLSGSQWHGIVVPSGTPAAIVVKLHDALFAALNADDVREKLARIGTEVTASSSDDFAALLHSERARWSHVIQVANIKAD</sequence>
<evidence type="ECO:0000313" key="2">
    <source>
        <dbReference type="EMBL" id="MBP0495707.1"/>
    </source>
</evidence>
<dbReference type="Gene3D" id="3.40.190.150">
    <property type="entry name" value="Bordetella uptake gene, domain 1"/>
    <property type="match status" value="1"/>
</dbReference>
<dbReference type="SUPFAM" id="SSF53850">
    <property type="entry name" value="Periplasmic binding protein-like II"/>
    <property type="match status" value="1"/>
</dbReference>
<organism evidence="2 3">
    <name type="scientific">Roseomonas indoligenes</name>
    <dbReference type="NCBI Taxonomy" id="2820811"/>
    <lineage>
        <taxon>Bacteria</taxon>
        <taxon>Pseudomonadati</taxon>
        <taxon>Pseudomonadota</taxon>
        <taxon>Alphaproteobacteria</taxon>
        <taxon>Acetobacterales</taxon>
        <taxon>Roseomonadaceae</taxon>
        <taxon>Roseomonas</taxon>
    </lineage>
</organism>
<dbReference type="RefSeq" id="WP_209376503.1">
    <property type="nucleotide sequence ID" value="NZ_JAGIZA010000020.1"/>
</dbReference>
<dbReference type="Gene3D" id="3.40.190.10">
    <property type="entry name" value="Periplasmic binding protein-like II"/>
    <property type="match status" value="1"/>
</dbReference>
<dbReference type="InterPro" id="IPR005064">
    <property type="entry name" value="BUG"/>
</dbReference>
<dbReference type="InterPro" id="IPR042100">
    <property type="entry name" value="Bug_dom1"/>
</dbReference>
<dbReference type="PANTHER" id="PTHR42928:SF5">
    <property type="entry name" value="BLR1237 PROTEIN"/>
    <property type="match status" value="1"/>
</dbReference>
<evidence type="ECO:0000313" key="3">
    <source>
        <dbReference type="Proteomes" id="UP000677537"/>
    </source>
</evidence>